<dbReference type="AlphaFoldDB" id="A0A699X137"/>
<reference evidence="1" key="1">
    <citation type="journal article" date="2019" name="Sci. Rep.">
        <title>Draft genome of Tanacetum cinerariifolium, the natural source of mosquito coil.</title>
        <authorList>
            <person name="Yamashiro T."/>
            <person name="Shiraishi A."/>
            <person name="Satake H."/>
            <person name="Nakayama K."/>
        </authorList>
    </citation>
    <scope>NUCLEOTIDE SEQUENCE</scope>
</reference>
<comment type="caution">
    <text evidence="1">The sequence shown here is derived from an EMBL/GenBank/DDBJ whole genome shotgun (WGS) entry which is preliminary data.</text>
</comment>
<gene>
    <name evidence="1" type="ORF">Tci_925434</name>
</gene>
<feature type="non-terminal residue" evidence="1">
    <location>
        <position position="102"/>
    </location>
</feature>
<protein>
    <submittedName>
        <fullName evidence="1">Uncharacterized protein</fullName>
    </submittedName>
</protein>
<dbReference type="EMBL" id="BKCJ011794638">
    <property type="protein sequence ID" value="GFD53465.1"/>
    <property type="molecule type" value="Genomic_DNA"/>
</dbReference>
<feature type="non-terminal residue" evidence="1">
    <location>
        <position position="1"/>
    </location>
</feature>
<organism evidence="1">
    <name type="scientific">Tanacetum cinerariifolium</name>
    <name type="common">Dalmatian daisy</name>
    <name type="synonym">Chrysanthemum cinerariifolium</name>
    <dbReference type="NCBI Taxonomy" id="118510"/>
    <lineage>
        <taxon>Eukaryota</taxon>
        <taxon>Viridiplantae</taxon>
        <taxon>Streptophyta</taxon>
        <taxon>Embryophyta</taxon>
        <taxon>Tracheophyta</taxon>
        <taxon>Spermatophyta</taxon>
        <taxon>Magnoliopsida</taxon>
        <taxon>eudicotyledons</taxon>
        <taxon>Gunneridae</taxon>
        <taxon>Pentapetalae</taxon>
        <taxon>asterids</taxon>
        <taxon>campanulids</taxon>
        <taxon>Asterales</taxon>
        <taxon>Asteraceae</taxon>
        <taxon>Asteroideae</taxon>
        <taxon>Anthemideae</taxon>
        <taxon>Anthemidinae</taxon>
        <taxon>Tanacetum</taxon>
    </lineage>
</organism>
<sequence>TYFFVNADMDLFSFIQVANLTKAKVGERERAEGEVKLLDYTIRRVVPLLSVALSRAESGLEASVDRLFDEGGSTEQRNSAAGGGHDADIELVLSQFFDVPLV</sequence>
<proteinExistence type="predicted"/>
<accession>A0A699X137</accession>
<evidence type="ECO:0000313" key="1">
    <source>
        <dbReference type="EMBL" id="GFD53465.1"/>
    </source>
</evidence>
<name>A0A699X137_TANCI</name>